<dbReference type="EMBL" id="JBDIME010000003">
    <property type="protein sequence ID" value="MEN2789018.1"/>
    <property type="molecule type" value="Genomic_DNA"/>
</dbReference>
<proteinExistence type="predicted"/>
<dbReference type="RefSeq" id="WP_343891677.1">
    <property type="nucleotide sequence ID" value="NZ_BAAAEH010000047.1"/>
</dbReference>
<evidence type="ECO:0000256" key="1">
    <source>
        <dbReference type="SAM" id="MobiDB-lite"/>
    </source>
</evidence>
<protein>
    <submittedName>
        <fullName evidence="3">DUF805 domain-containing protein</fullName>
    </submittedName>
</protein>
<keyword evidence="2" id="KW-0472">Membrane</keyword>
<comment type="caution">
    <text evidence="3">The sequence shown here is derived from an EMBL/GenBank/DDBJ whole genome shotgun (WGS) entry which is preliminary data.</text>
</comment>
<feature type="transmembrane region" description="Helical" evidence="2">
    <location>
        <begin position="61"/>
        <end position="82"/>
    </location>
</feature>
<keyword evidence="2" id="KW-1133">Transmembrane helix</keyword>
<feature type="transmembrane region" description="Helical" evidence="2">
    <location>
        <begin position="21"/>
        <end position="49"/>
    </location>
</feature>
<evidence type="ECO:0000256" key="2">
    <source>
        <dbReference type="SAM" id="Phobius"/>
    </source>
</evidence>
<sequence>MNLITRPWRHYADFKGRSRRLEYLLFWLTFYGALFVLTLVGDLLVAIIGPASRGGGGGPGTLSFMPLGIFALAAIVPALALSVRRLHDLGISGWWMFIWLVPIIGPLLGWVLSLIIIFIPGPRGENQYGPDPHDPEEEGPDLEQVFS</sequence>
<evidence type="ECO:0000313" key="4">
    <source>
        <dbReference type="Proteomes" id="UP001419910"/>
    </source>
</evidence>
<dbReference type="InterPro" id="IPR008523">
    <property type="entry name" value="DUF805"/>
</dbReference>
<name>A0ABU9XZR2_9SPHN</name>
<reference evidence="3 4" key="1">
    <citation type="submission" date="2024-05" db="EMBL/GenBank/DDBJ databases">
        <authorList>
            <person name="Liu Q."/>
            <person name="Xin Y.-H."/>
        </authorList>
    </citation>
    <scope>NUCLEOTIDE SEQUENCE [LARGE SCALE GENOMIC DNA]</scope>
    <source>
        <strain evidence="3 4">CGMCC 1.10181</strain>
    </source>
</reference>
<dbReference type="PANTHER" id="PTHR34980:SF2">
    <property type="entry name" value="INNER MEMBRANE PROTEIN YHAH-RELATED"/>
    <property type="match status" value="1"/>
</dbReference>
<evidence type="ECO:0000313" key="3">
    <source>
        <dbReference type="EMBL" id="MEN2789018.1"/>
    </source>
</evidence>
<gene>
    <name evidence="3" type="ORF">ABC974_05220</name>
</gene>
<dbReference type="PANTHER" id="PTHR34980">
    <property type="entry name" value="INNER MEMBRANE PROTEIN-RELATED-RELATED"/>
    <property type="match status" value="1"/>
</dbReference>
<keyword evidence="2" id="KW-0812">Transmembrane</keyword>
<feature type="region of interest" description="Disordered" evidence="1">
    <location>
        <begin position="126"/>
        <end position="147"/>
    </location>
</feature>
<keyword evidence="4" id="KW-1185">Reference proteome</keyword>
<feature type="transmembrane region" description="Helical" evidence="2">
    <location>
        <begin position="94"/>
        <end position="119"/>
    </location>
</feature>
<dbReference type="Proteomes" id="UP001419910">
    <property type="component" value="Unassembled WGS sequence"/>
</dbReference>
<dbReference type="Pfam" id="PF05656">
    <property type="entry name" value="DUF805"/>
    <property type="match status" value="1"/>
</dbReference>
<accession>A0ABU9XZR2</accession>
<organism evidence="3 4">
    <name type="scientific">Sphingomonas oligophenolica</name>
    <dbReference type="NCBI Taxonomy" id="301154"/>
    <lineage>
        <taxon>Bacteria</taxon>
        <taxon>Pseudomonadati</taxon>
        <taxon>Pseudomonadota</taxon>
        <taxon>Alphaproteobacteria</taxon>
        <taxon>Sphingomonadales</taxon>
        <taxon>Sphingomonadaceae</taxon>
        <taxon>Sphingomonas</taxon>
    </lineage>
</organism>